<evidence type="ECO:0000313" key="8">
    <source>
        <dbReference type="Proteomes" id="UP001194746"/>
    </source>
</evidence>
<dbReference type="InterPro" id="IPR011989">
    <property type="entry name" value="ARM-like"/>
</dbReference>
<dbReference type="AlphaFoldDB" id="A0AAD4CKI9"/>
<evidence type="ECO:0000313" key="7">
    <source>
        <dbReference type="EMBL" id="KAF9887282.1"/>
    </source>
</evidence>
<sequence>MMKRDRVPDTIPRKPNSKSAKQKPSRTTSPTPASNRKPAIVLTQQSLKLSAPTTSSQFTHHLGLLNSKSDTQRRDSLAHLTTTLTSGPVNTPPQPTSLILPPLLPLILDSSASVRTQLLKLLRALPPADIQDHVVQLLPYIRAGMTHLAADIRLSAVDILSWMVEVAGEQVVGCAGGWIKTLNCFLSLLGWHTEESARWSASRASYSKAGKEAHMVPETAGPYVYLNLMGRVRDEEGEIPDSPEFEELISCEVVSFDRPLQTIFRFFYPIFGQESPEDKAVAFKNLVELKRQWARDDPDTVWLKVTDAEKNNKIVGGLLLKVHKDPSFAHEQEKASATWYPAGGQRAYINECLDIFSAPYKEFMLRPHTYLYIGFVLPEYRRLGIADLLLEDSCRRADELGIECWTEAVATTSLVVDMRHGFIPYRKHAVLPQADSPDREWKDMEEKMQPLQFWPMWRPVGGRIVVGETMPPWGEFMTGMLSRL</sequence>
<dbReference type="GO" id="GO:0016747">
    <property type="term" value="F:acyltransferase activity, transferring groups other than amino-acyl groups"/>
    <property type="evidence" value="ECO:0007669"/>
    <property type="project" value="InterPro"/>
</dbReference>
<dbReference type="InterPro" id="IPR016181">
    <property type="entry name" value="Acyl_CoA_acyltransferase"/>
</dbReference>
<keyword evidence="8" id="KW-1185">Reference proteome</keyword>
<dbReference type="PANTHER" id="PTHR42791:SF5">
    <property type="entry name" value="HYPOTHETICAL ACETYLTRANSFERASE (EUROFUNG)"/>
    <property type="match status" value="1"/>
</dbReference>
<feature type="domain" description="N-acetyltransferase" evidence="5">
    <location>
        <begin position="286"/>
        <end position="406"/>
    </location>
</feature>
<dbReference type="EMBL" id="VCAU01000064">
    <property type="protein sequence ID" value="KAF9887282.1"/>
    <property type="molecule type" value="Genomic_DNA"/>
</dbReference>
<organism evidence="7 8">
    <name type="scientific">Aspergillus nanangensis</name>
    <dbReference type="NCBI Taxonomy" id="2582783"/>
    <lineage>
        <taxon>Eukaryota</taxon>
        <taxon>Fungi</taxon>
        <taxon>Dikarya</taxon>
        <taxon>Ascomycota</taxon>
        <taxon>Pezizomycotina</taxon>
        <taxon>Eurotiomycetes</taxon>
        <taxon>Eurotiomycetidae</taxon>
        <taxon>Eurotiales</taxon>
        <taxon>Aspergillaceae</taxon>
        <taxon>Aspergillus</taxon>
        <taxon>Aspergillus subgen. Circumdati</taxon>
    </lineage>
</organism>
<evidence type="ECO:0000256" key="4">
    <source>
        <dbReference type="SAM" id="MobiDB-lite"/>
    </source>
</evidence>
<evidence type="ECO:0000259" key="6">
    <source>
        <dbReference type="Pfam" id="PF12333"/>
    </source>
</evidence>
<dbReference type="InterPro" id="IPR000182">
    <property type="entry name" value="GNAT_dom"/>
</dbReference>
<evidence type="ECO:0000256" key="3">
    <source>
        <dbReference type="ARBA" id="ARBA00021642"/>
    </source>
</evidence>
<dbReference type="InterPro" id="IPR016024">
    <property type="entry name" value="ARM-type_fold"/>
</dbReference>
<comment type="caution">
    <text evidence="7">The sequence shown here is derived from an EMBL/GenBank/DDBJ whole genome shotgun (WGS) entry which is preliminary data.</text>
</comment>
<reference evidence="7" key="1">
    <citation type="journal article" date="2019" name="Beilstein J. Org. Chem.">
        <title>Nanangenines: drimane sesquiterpenoids as the dominant metabolite cohort of a novel Australian fungus, Aspergillus nanangensis.</title>
        <authorList>
            <person name="Lacey H.J."/>
            <person name="Gilchrist C.L.M."/>
            <person name="Crombie A."/>
            <person name="Kalaitzis J.A."/>
            <person name="Vuong D."/>
            <person name="Rutledge P.J."/>
            <person name="Turner P."/>
            <person name="Pitt J.I."/>
            <person name="Lacey E."/>
            <person name="Chooi Y.H."/>
            <person name="Piggott A.M."/>
        </authorList>
    </citation>
    <scope>NUCLEOTIDE SEQUENCE</scope>
    <source>
        <strain evidence="7">MST-FP2251</strain>
    </source>
</reference>
<proteinExistence type="predicted"/>
<evidence type="ECO:0000256" key="1">
    <source>
        <dbReference type="ARBA" id="ARBA00002355"/>
    </source>
</evidence>
<reference evidence="7" key="2">
    <citation type="submission" date="2020-02" db="EMBL/GenBank/DDBJ databases">
        <authorList>
            <person name="Gilchrist C.L.M."/>
            <person name="Chooi Y.-H."/>
        </authorList>
    </citation>
    <scope>NUCLEOTIDE SEQUENCE</scope>
    <source>
        <strain evidence="7">MST-FP2251</strain>
    </source>
</reference>
<dbReference type="Pfam" id="PF00583">
    <property type="entry name" value="Acetyltransf_1"/>
    <property type="match status" value="1"/>
</dbReference>
<dbReference type="Proteomes" id="UP001194746">
    <property type="component" value="Unassembled WGS sequence"/>
</dbReference>
<evidence type="ECO:0000256" key="2">
    <source>
        <dbReference type="ARBA" id="ARBA00020467"/>
    </source>
</evidence>
<evidence type="ECO:0000259" key="5">
    <source>
        <dbReference type="Pfam" id="PF00583"/>
    </source>
</evidence>
<gene>
    <name evidence="7" type="ORF">FE257_010410</name>
</gene>
<dbReference type="PANTHER" id="PTHR42791">
    <property type="entry name" value="GNAT FAMILY ACETYLTRANSFERASE"/>
    <property type="match status" value="1"/>
</dbReference>
<dbReference type="InterPro" id="IPR052523">
    <property type="entry name" value="Trichothecene_AcTrans"/>
</dbReference>
<dbReference type="Gene3D" id="3.40.630.30">
    <property type="match status" value="1"/>
</dbReference>
<dbReference type="SUPFAM" id="SSF48371">
    <property type="entry name" value="ARM repeat"/>
    <property type="match status" value="1"/>
</dbReference>
<dbReference type="Gene3D" id="1.25.10.10">
    <property type="entry name" value="Leucine-rich Repeat Variant"/>
    <property type="match status" value="1"/>
</dbReference>
<comment type="function">
    <text evidence="1">Component of the RIX1 complex required for processing of ITS2 sequences from 35S pre-rRNA.</text>
</comment>
<feature type="region of interest" description="Disordered" evidence="4">
    <location>
        <begin position="1"/>
        <end position="38"/>
    </location>
</feature>
<feature type="domain" description="Pre-rRNA-processing protein Ipi1 N-terminal" evidence="6">
    <location>
        <begin position="129"/>
        <end position="208"/>
    </location>
</feature>
<feature type="compositionally biased region" description="Polar residues" evidence="4">
    <location>
        <begin position="25"/>
        <end position="34"/>
    </location>
</feature>
<dbReference type="Pfam" id="PF12333">
    <property type="entry name" value="Ipi1_N"/>
    <property type="match status" value="1"/>
</dbReference>
<dbReference type="CDD" id="cd04301">
    <property type="entry name" value="NAT_SF"/>
    <property type="match status" value="1"/>
</dbReference>
<feature type="compositionally biased region" description="Basic and acidic residues" evidence="4">
    <location>
        <begin position="1"/>
        <end position="12"/>
    </location>
</feature>
<name>A0AAD4CKI9_ASPNN</name>
<dbReference type="InterPro" id="IPR024679">
    <property type="entry name" value="Ipi1_N"/>
</dbReference>
<accession>A0AAD4CKI9</accession>
<protein>
    <recommendedName>
        <fullName evidence="3">Pre-rRNA-processing protein IPI1</fullName>
    </recommendedName>
    <alternativeName>
        <fullName evidence="2">Pre-rRNA-processing protein ipi1</fullName>
    </alternativeName>
</protein>
<dbReference type="SUPFAM" id="SSF55729">
    <property type="entry name" value="Acyl-CoA N-acyltransferases (Nat)"/>
    <property type="match status" value="1"/>
</dbReference>